<feature type="compositionally biased region" description="Basic and acidic residues" evidence="1">
    <location>
        <begin position="537"/>
        <end position="548"/>
    </location>
</feature>
<feature type="domain" description="Peptidase U32 collagenase" evidence="2">
    <location>
        <begin position="389"/>
        <end position="508"/>
    </location>
</feature>
<proteinExistence type="predicted"/>
<feature type="region of interest" description="Disordered" evidence="1">
    <location>
        <begin position="525"/>
        <end position="551"/>
    </location>
</feature>
<organism evidence="3 4">
    <name type="scientific">Neomoorella humiferrea</name>
    <dbReference type="NCBI Taxonomy" id="676965"/>
    <lineage>
        <taxon>Bacteria</taxon>
        <taxon>Bacillati</taxon>
        <taxon>Bacillota</taxon>
        <taxon>Clostridia</taxon>
        <taxon>Neomoorellales</taxon>
        <taxon>Neomoorellaceae</taxon>
        <taxon>Neomoorella</taxon>
    </lineage>
</organism>
<dbReference type="InterPro" id="IPR001539">
    <property type="entry name" value="Peptidase_U32"/>
</dbReference>
<protein>
    <submittedName>
        <fullName evidence="3">Putative protease YhbU</fullName>
        <ecNumber evidence="3">3.4.-.-</ecNumber>
    </submittedName>
</protein>
<dbReference type="InterPro" id="IPR020988">
    <property type="entry name" value="Pept_U32_collagenase"/>
</dbReference>
<dbReference type="Pfam" id="PF01136">
    <property type="entry name" value="Peptidase_U32"/>
    <property type="match status" value="2"/>
</dbReference>
<dbReference type="Pfam" id="PF12392">
    <property type="entry name" value="DUF3656"/>
    <property type="match status" value="1"/>
</dbReference>
<evidence type="ECO:0000313" key="3">
    <source>
        <dbReference type="EMBL" id="PRR75800.1"/>
    </source>
</evidence>
<keyword evidence="3" id="KW-0378">Hydrolase</keyword>
<sequence length="843" mass="93499">MTRVELMAPAGSPEALKAAVNNGADAVYLGGKQFNAREGAANFSRDELRDAVAYAHECDVRVYVTVNTLLSDWELAEAVDYLYFLGENRVDGIIVQDLGLANLSRNIMPELPLIGSTQMTVTNAAGAEYLARLGFKRVVLGRELSLRDIKAISSKVGIELEVFVHGALCFSYSGQCLFSSMVGGRSGNRGRCAQPCRLAYTLVDEKGRALEEKPEHLLSTRDLYTLDRIPELIAAGVKAFKIEGRMRRPEYVAVVTRAYRRVIDRFYNNPEDFQVFTEEEREVAQIFNRDFTPGYLDGNPGAELMSYGRPSNRGLYLGRVERRQNDGFQVHLEAPLSRGDGLEVWVSKGGHQGLVVHHIRQGEREVDSAPAGATVTLKLPPATRPGDRIFKTSDALLLQEVRRTFTTIPEERRLPLTMKVYAREGEPLKLEIIDPGGNRAEAQTSRAAEAAERHPLNEAVLAEHLGRLGNTPYRLGHLIVELEGRLMVPLSELNRIRREAIEKLRQMRLEAWPRRVPPEEEFRKRLLELRQPPQAADGERTGRRRQEPPRLAVAVGDPEGARAALAAGAERVYLAGEIWRGHGVPGGNLLRDLIEEAKIKGATLVPALPRIWHETEVAGVGRRLEELVDAGADLILVGNFGGIELLRKYGLAGWGDYPLNAFNGWSLQALAEAGLKGVTLSPEVNREQLRRLVSPLPLELIVHGALPLMISAHCVLGARLGGQRPGRKCTAPCLKGRYGLKDRLGLVFPIATDDKCRFYLYNVKEINLLKHLEDISSLGFHWVRVEATEKPAGYIRRVTSLYRTALDLVARGEGREALAELSLEAEKMAPGGITRGHYFRGVL</sequence>
<gene>
    <name evidence="3" type="primary">yhbU</name>
    <name evidence="3" type="ORF">MOHU_01810</name>
</gene>
<evidence type="ECO:0000256" key="1">
    <source>
        <dbReference type="SAM" id="MobiDB-lite"/>
    </source>
</evidence>
<comment type="caution">
    <text evidence="3">The sequence shown here is derived from an EMBL/GenBank/DDBJ whole genome shotgun (WGS) entry which is preliminary data.</text>
</comment>
<dbReference type="EC" id="3.4.-.-" evidence="3"/>
<evidence type="ECO:0000259" key="2">
    <source>
        <dbReference type="Pfam" id="PF12392"/>
    </source>
</evidence>
<dbReference type="GO" id="GO:0008233">
    <property type="term" value="F:peptidase activity"/>
    <property type="evidence" value="ECO:0007669"/>
    <property type="project" value="UniProtKB-KW"/>
</dbReference>
<keyword evidence="4" id="KW-1185">Reference proteome</keyword>
<dbReference type="RefSeq" id="WP_106004224.1">
    <property type="nucleotide sequence ID" value="NZ_CP136419.1"/>
</dbReference>
<dbReference type="EMBL" id="PVXM01000003">
    <property type="protein sequence ID" value="PRR75800.1"/>
    <property type="molecule type" value="Genomic_DNA"/>
</dbReference>
<dbReference type="OrthoDB" id="9807498at2"/>
<dbReference type="GO" id="GO:0006508">
    <property type="term" value="P:proteolysis"/>
    <property type="evidence" value="ECO:0007669"/>
    <property type="project" value="UniProtKB-KW"/>
</dbReference>
<name>A0A2T0AY32_9FIRM</name>
<evidence type="ECO:0000313" key="4">
    <source>
        <dbReference type="Proteomes" id="UP000238415"/>
    </source>
</evidence>
<dbReference type="Proteomes" id="UP000238415">
    <property type="component" value="Unassembled WGS sequence"/>
</dbReference>
<keyword evidence="3" id="KW-0645">Protease</keyword>
<dbReference type="PANTHER" id="PTHR30217:SF10">
    <property type="entry name" value="23S RRNA 5-HYDROXYCYTIDINE C2501 SYNTHASE"/>
    <property type="match status" value="1"/>
</dbReference>
<dbReference type="PANTHER" id="PTHR30217">
    <property type="entry name" value="PEPTIDASE U32 FAMILY"/>
    <property type="match status" value="1"/>
</dbReference>
<accession>A0A2T0AY32</accession>
<reference evidence="3 4" key="1">
    <citation type="submission" date="2018-03" db="EMBL/GenBank/DDBJ databases">
        <title>Genome sequence of Moorella humiferrea DSM 23265.</title>
        <authorList>
            <person name="Poehlein A."/>
            <person name="Daniel R."/>
        </authorList>
    </citation>
    <scope>NUCLEOTIDE SEQUENCE [LARGE SCALE GENOMIC DNA]</scope>
    <source>
        <strain evidence="3 4">DSM 23265</strain>
    </source>
</reference>
<dbReference type="InterPro" id="IPR051454">
    <property type="entry name" value="RNA/ubiquinone_mod_enzymes"/>
</dbReference>
<dbReference type="AlphaFoldDB" id="A0A2T0AY32"/>